<dbReference type="Pfam" id="PF13443">
    <property type="entry name" value="HTH_26"/>
    <property type="match status" value="1"/>
</dbReference>
<protein>
    <submittedName>
        <fullName evidence="2">Helix-turn-helix transcriptional regulator</fullName>
    </submittedName>
</protein>
<reference evidence="3" key="1">
    <citation type="journal article" date="2019" name="Int. J. Syst. Evol. Microbiol.">
        <title>The Global Catalogue of Microorganisms (GCM) 10K type strain sequencing project: providing services to taxonomists for standard genome sequencing and annotation.</title>
        <authorList>
            <consortium name="The Broad Institute Genomics Platform"/>
            <consortium name="The Broad Institute Genome Sequencing Center for Infectious Disease"/>
            <person name="Wu L."/>
            <person name="Ma J."/>
        </authorList>
    </citation>
    <scope>NUCLEOTIDE SEQUENCE [LARGE SCALE GENOMIC DNA]</scope>
    <source>
        <strain evidence="3">KCTC 12848</strain>
    </source>
</reference>
<keyword evidence="3" id="KW-1185">Reference proteome</keyword>
<name>A0ABW5EDQ7_9GAMM</name>
<dbReference type="EMBL" id="JBHUJD010000003">
    <property type="protein sequence ID" value="MFD2309524.1"/>
    <property type="molecule type" value="Genomic_DNA"/>
</dbReference>
<dbReference type="SMART" id="SM00530">
    <property type="entry name" value="HTH_XRE"/>
    <property type="match status" value="1"/>
</dbReference>
<dbReference type="InterPro" id="IPR010982">
    <property type="entry name" value="Lambda_DNA-bd_dom_sf"/>
</dbReference>
<organism evidence="2 3">
    <name type="scientific">Microbulbifer halophilus</name>
    <dbReference type="NCBI Taxonomy" id="453963"/>
    <lineage>
        <taxon>Bacteria</taxon>
        <taxon>Pseudomonadati</taxon>
        <taxon>Pseudomonadota</taxon>
        <taxon>Gammaproteobacteria</taxon>
        <taxon>Cellvibrionales</taxon>
        <taxon>Microbulbiferaceae</taxon>
        <taxon>Microbulbifer</taxon>
    </lineage>
</organism>
<evidence type="ECO:0000313" key="3">
    <source>
        <dbReference type="Proteomes" id="UP001597425"/>
    </source>
</evidence>
<comment type="caution">
    <text evidence="2">The sequence shown here is derived from an EMBL/GenBank/DDBJ whole genome shotgun (WGS) entry which is preliminary data.</text>
</comment>
<accession>A0ABW5EDQ7</accession>
<feature type="domain" description="HTH cro/C1-type" evidence="1">
    <location>
        <begin position="19"/>
        <end position="63"/>
    </location>
</feature>
<dbReference type="CDD" id="cd00093">
    <property type="entry name" value="HTH_XRE"/>
    <property type="match status" value="1"/>
</dbReference>
<dbReference type="Gene3D" id="1.10.260.40">
    <property type="entry name" value="lambda repressor-like DNA-binding domains"/>
    <property type="match status" value="1"/>
</dbReference>
<sequence length="65" mass="7351">MNLSEKLARNLRARRGQQTQEAFARKLGISRATLTRLESASQNTTLKTLDQITKSLRCDVGDLFE</sequence>
<evidence type="ECO:0000313" key="2">
    <source>
        <dbReference type="EMBL" id="MFD2309524.1"/>
    </source>
</evidence>
<dbReference type="Proteomes" id="UP001597425">
    <property type="component" value="Unassembled WGS sequence"/>
</dbReference>
<dbReference type="SUPFAM" id="SSF47413">
    <property type="entry name" value="lambda repressor-like DNA-binding domains"/>
    <property type="match status" value="1"/>
</dbReference>
<dbReference type="InterPro" id="IPR001387">
    <property type="entry name" value="Cro/C1-type_HTH"/>
</dbReference>
<dbReference type="PROSITE" id="PS50943">
    <property type="entry name" value="HTH_CROC1"/>
    <property type="match status" value="1"/>
</dbReference>
<dbReference type="RefSeq" id="WP_377535753.1">
    <property type="nucleotide sequence ID" value="NZ_JAPIVK010000014.1"/>
</dbReference>
<gene>
    <name evidence="2" type="ORF">ACFSKX_03760</name>
</gene>
<proteinExistence type="predicted"/>
<evidence type="ECO:0000259" key="1">
    <source>
        <dbReference type="PROSITE" id="PS50943"/>
    </source>
</evidence>